<dbReference type="HAMAP" id="MF_00210">
    <property type="entry name" value="EPSP_synth"/>
    <property type="match status" value="1"/>
</dbReference>
<keyword evidence="7" id="KW-0057">Aromatic amino acid biosynthesis</keyword>
<dbReference type="EMBL" id="CAFABA010000147">
    <property type="protein sequence ID" value="CAB4835850.1"/>
    <property type="molecule type" value="Genomic_DNA"/>
</dbReference>
<dbReference type="FunFam" id="3.65.10.10:FF:000011">
    <property type="entry name" value="3-phosphoshikimate 1-carboxyvinyltransferase"/>
    <property type="match status" value="1"/>
</dbReference>
<dbReference type="CDD" id="cd01556">
    <property type="entry name" value="EPSP_synthase"/>
    <property type="match status" value="1"/>
</dbReference>
<evidence type="ECO:0000313" key="11">
    <source>
        <dbReference type="EMBL" id="CAB4835850.1"/>
    </source>
</evidence>
<comment type="catalytic activity">
    <reaction evidence="8">
        <text>3-phosphoshikimate + phosphoenolpyruvate = 5-O-(1-carboxyvinyl)-3-phosphoshikimate + phosphate</text>
        <dbReference type="Rhea" id="RHEA:21256"/>
        <dbReference type="ChEBI" id="CHEBI:43474"/>
        <dbReference type="ChEBI" id="CHEBI:57701"/>
        <dbReference type="ChEBI" id="CHEBI:58702"/>
        <dbReference type="ChEBI" id="CHEBI:145989"/>
        <dbReference type="EC" id="2.5.1.19"/>
    </reaction>
    <physiologicalReaction direction="left-to-right" evidence="8">
        <dbReference type="Rhea" id="RHEA:21257"/>
    </physiologicalReaction>
</comment>
<keyword evidence="5" id="KW-0028">Amino-acid biosynthesis</keyword>
<name>A0A6J7HN82_9ZZZZ</name>
<dbReference type="Gene3D" id="3.65.10.10">
    <property type="entry name" value="Enolpyruvate transferase domain"/>
    <property type="match status" value="2"/>
</dbReference>
<dbReference type="AlphaFoldDB" id="A0A6J7HN82"/>
<evidence type="ECO:0000256" key="4">
    <source>
        <dbReference type="ARBA" id="ARBA00022490"/>
    </source>
</evidence>
<dbReference type="InterPro" id="IPR006264">
    <property type="entry name" value="EPSP_synthase"/>
</dbReference>
<evidence type="ECO:0000256" key="3">
    <source>
        <dbReference type="ARBA" id="ARBA00012450"/>
    </source>
</evidence>
<evidence type="ECO:0000256" key="8">
    <source>
        <dbReference type="ARBA" id="ARBA00044633"/>
    </source>
</evidence>
<dbReference type="EC" id="2.5.1.19" evidence="3"/>
<dbReference type="PROSITE" id="PS00104">
    <property type="entry name" value="EPSP_SYNTHASE_1"/>
    <property type="match status" value="1"/>
</dbReference>
<dbReference type="GO" id="GO:0008652">
    <property type="term" value="P:amino acid biosynthetic process"/>
    <property type="evidence" value="ECO:0007669"/>
    <property type="project" value="UniProtKB-KW"/>
</dbReference>
<reference evidence="12" key="1">
    <citation type="submission" date="2020-05" db="EMBL/GenBank/DDBJ databases">
        <authorList>
            <person name="Chiriac C."/>
            <person name="Salcher M."/>
            <person name="Ghai R."/>
            <person name="Kavagutti S V."/>
        </authorList>
    </citation>
    <scope>NUCLEOTIDE SEQUENCE</scope>
</reference>
<dbReference type="SUPFAM" id="SSF55205">
    <property type="entry name" value="EPT/RTPC-like"/>
    <property type="match status" value="1"/>
</dbReference>
<protein>
    <recommendedName>
        <fullName evidence="3">3-phosphoshikimate 1-carboxyvinyltransferase</fullName>
        <ecNumber evidence="3">2.5.1.19</ecNumber>
    </recommendedName>
</protein>
<dbReference type="PANTHER" id="PTHR21090">
    <property type="entry name" value="AROM/DEHYDROQUINATE SYNTHASE"/>
    <property type="match status" value="1"/>
</dbReference>
<evidence type="ECO:0000256" key="6">
    <source>
        <dbReference type="ARBA" id="ARBA00022679"/>
    </source>
</evidence>
<evidence type="ECO:0000256" key="1">
    <source>
        <dbReference type="ARBA" id="ARBA00004811"/>
    </source>
</evidence>
<dbReference type="NCBIfam" id="TIGR01356">
    <property type="entry name" value="aroA"/>
    <property type="match status" value="1"/>
</dbReference>
<evidence type="ECO:0000256" key="5">
    <source>
        <dbReference type="ARBA" id="ARBA00022605"/>
    </source>
</evidence>
<dbReference type="Pfam" id="PF00275">
    <property type="entry name" value="EPSP_synthase"/>
    <property type="match status" value="1"/>
</dbReference>
<dbReference type="GO" id="GO:0009073">
    <property type="term" value="P:aromatic amino acid family biosynthetic process"/>
    <property type="evidence" value="ECO:0007669"/>
    <property type="project" value="UniProtKB-KW"/>
</dbReference>
<dbReference type="PIRSF" id="PIRSF000505">
    <property type="entry name" value="EPSPS"/>
    <property type="match status" value="1"/>
</dbReference>
<evidence type="ECO:0000313" key="12">
    <source>
        <dbReference type="EMBL" id="CAB4922657.1"/>
    </source>
</evidence>
<comment type="similarity">
    <text evidence="2">Belongs to the EPSP synthase family.</text>
</comment>
<evidence type="ECO:0000313" key="13">
    <source>
        <dbReference type="EMBL" id="CAB4994436.1"/>
    </source>
</evidence>
<dbReference type="EMBL" id="CAFBOS010000063">
    <property type="protein sequence ID" value="CAB4994436.1"/>
    <property type="molecule type" value="Genomic_DNA"/>
</dbReference>
<accession>A0A6J7HN82</accession>
<dbReference type="PROSITE" id="PS00885">
    <property type="entry name" value="EPSP_SYNTHASE_2"/>
    <property type="match status" value="1"/>
</dbReference>
<sequence>MTPRELWPAPIAGGPVTATVELPGSKSITNRALILASLADGPSLIRRPLRARDTELMAAALRSLGVSVVDAADPAPAAGSSWLVTPGSWHGGSIDVGNAGTVMRFVPPVAALAVGDIAFRGDTRARERPITEVLRALRAIGASVTGDRVPFTVHGTGSVPGGTVQIDASSSSQFISALLLAGARYVDGIEVLHRGAPVPSQPHIDMTVAMLRQAGVVVDTSTPDRWAVAPGPVGARDLTVEPDLSNAAPFLAAAMVTGGTVRVSGWPRVTTQAGDALRSLFGEMGGTFSFDDDALVATGPGVGAIAGLDADLHAVGELAPVVAAVCALANGPSTLRGIAHLRLHETDRLAALAAELCAMGADVRELADGLAIHPARLHGATFHTYDDHRLATAAAVLGLVVPGVLVENVATTSKTLPDFVDLWRHTLEGS</sequence>
<dbReference type="InterPro" id="IPR013792">
    <property type="entry name" value="RNA3'P_cycl/enolpyr_Trfase_a/b"/>
</dbReference>
<dbReference type="UniPathway" id="UPA00053">
    <property type="reaction ID" value="UER00089"/>
</dbReference>
<dbReference type="GO" id="GO:0003866">
    <property type="term" value="F:3-phosphoshikimate 1-carboxyvinyltransferase activity"/>
    <property type="evidence" value="ECO:0007669"/>
    <property type="project" value="UniProtKB-EC"/>
</dbReference>
<keyword evidence="6" id="KW-0808">Transferase</keyword>
<keyword evidence="4" id="KW-0963">Cytoplasm</keyword>
<feature type="domain" description="Enolpyruvate transferase" evidence="9">
    <location>
        <begin position="13"/>
        <end position="421"/>
    </location>
</feature>
<dbReference type="InterPro" id="IPR001986">
    <property type="entry name" value="Enolpyruvate_Tfrase_dom"/>
</dbReference>
<proteinExistence type="inferred from homology"/>
<comment type="pathway">
    <text evidence="1">Metabolic intermediate biosynthesis; chorismate biosynthesis; chorismate from D-erythrose 4-phosphate and phosphoenolpyruvate: step 6/7.</text>
</comment>
<dbReference type="EMBL" id="CAFBMH010000097">
    <property type="protein sequence ID" value="CAB4922657.1"/>
    <property type="molecule type" value="Genomic_DNA"/>
</dbReference>
<dbReference type="InterPro" id="IPR023193">
    <property type="entry name" value="EPSP_synthase_CS"/>
</dbReference>
<evidence type="ECO:0000256" key="7">
    <source>
        <dbReference type="ARBA" id="ARBA00023141"/>
    </source>
</evidence>
<dbReference type="PANTHER" id="PTHR21090:SF5">
    <property type="entry name" value="PENTAFUNCTIONAL AROM POLYPEPTIDE"/>
    <property type="match status" value="1"/>
</dbReference>
<gene>
    <name evidence="10" type="ORF">UFOPK2754_02208</name>
    <name evidence="11" type="ORF">UFOPK3139_02650</name>
    <name evidence="12" type="ORF">UFOPK3543_02175</name>
    <name evidence="13" type="ORF">UFOPK3967_01228</name>
</gene>
<dbReference type="FunFam" id="3.65.10.10:FF:000010">
    <property type="entry name" value="3-phosphoshikimate 1-carboxyvinyltransferase"/>
    <property type="match status" value="1"/>
</dbReference>
<evidence type="ECO:0000313" key="10">
    <source>
        <dbReference type="EMBL" id="CAB4757790.1"/>
    </source>
</evidence>
<dbReference type="GO" id="GO:0009423">
    <property type="term" value="P:chorismate biosynthetic process"/>
    <property type="evidence" value="ECO:0007669"/>
    <property type="project" value="UniProtKB-UniPathway"/>
</dbReference>
<dbReference type="InterPro" id="IPR036968">
    <property type="entry name" value="Enolpyruvate_Tfrase_sf"/>
</dbReference>
<evidence type="ECO:0000259" key="9">
    <source>
        <dbReference type="Pfam" id="PF00275"/>
    </source>
</evidence>
<evidence type="ECO:0000256" key="2">
    <source>
        <dbReference type="ARBA" id="ARBA00009948"/>
    </source>
</evidence>
<dbReference type="EMBL" id="CAEZYR010000092">
    <property type="protein sequence ID" value="CAB4757790.1"/>
    <property type="molecule type" value="Genomic_DNA"/>
</dbReference>
<organism evidence="12">
    <name type="scientific">freshwater metagenome</name>
    <dbReference type="NCBI Taxonomy" id="449393"/>
    <lineage>
        <taxon>unclassified sequences</taxon>
        <taxon>metagenomes</taxon>
        <taxon>ecological metagenomes</taxon>
    </lineage>
</organism>